<keyword evidence="5 8" id="KW-1133">Transmembrane helix</keyword>
<protein>
    <submittedName>
        <fullName evidence="9">Disulfide bond formation protein B</fullName>
    </submittedName>
</protein>
<dbReference type="RefSeq" id="WP_059183469.1">
    <property type="nucleotide sequence ID" value="NZ_CP064943.1"/>
</dbReference>
<dbReference type="GO" id="GO:0015035">
    <property type="term" value="F:protein-disulfide reductase activity"/>
    <property type="evidence" value="ECO:0007669"/>
    <property type="project" value="InterPro"/>
</dbReference>
<keyword evidence="3 8" id="KW-0812">Transmembrane</keyword>
<name>A0A7S9Q3E7_9PSED</name>
<gene>
    <name evidence="9" type="ORF">IZU98_00710</name>
</gene>
<evidence type="ECO:0000256" key="4">
    <source>
        <dbReference type="ARBA" id="ARBA00022982"/>
    </source>
</evidence>
<evidence type="ECO:0000256" key="6">
    <source>
        <dbReference type="ARBA" id="ARBA00023136"/>
    </source>
</evidence>
<dbReference type="Proteomes" id="UP000594430">
    <property type="component" value="Chromosome"/>
</dbReference>
<keyword evidence="2" id="KW-1003">Cell membrane</keyword>
<keyword evidence="4" id="KW-0249">Electron transport</keyword>
<dbReference type="AlphaFoldDB" id="A0A7S9Q3E7"/>
<dbReference type="InterPro" id="IPR003752">
    <property type="entry name" value="DiS_bond_form_DsbB/BdbC"/>
</dbReference>
<evidence type="ECO:0000256" key="8">
    <source>
        <dbReference type="SAM" id="Phobius"/>
    </source>
</evidence>
<keyword evidence="4" id="KW-0813">Transport</keyword>
<feature type="transmembrane region" description="Helical" evidence="8">
    <location>
        <begin position="141"/>
        <end position="164"/>
    </location>
</feature>
<dbReference type="PANTHER" id="PTHR36570:SF3">
    <property type="entry name" value="DISULFIDE BOND FORMATION PROTEIN B"/>
    <property type="match status" value="1"/>
</dbReference>
<evidence type="ECO:0000256" key="3">
    <source>
        <dbReference type="ARBA" id="ARBA00022692"/>
    </source>
</evidence>
<evidence type="ECO:0000256" key="7">
    <source>
        <dbReference type="ARBA" id="ARBA00023284"/>
    </source>
</evidence>
<evidence type="ECO:0000313" key="10">
    <source>
        <dbReference type="Proteomes" id="UP000594430"/>
    </source>
</evidence>
<dbReference type="GO" id="GO:0005886">
    <property type="term" value="C:plasma membrane"/>
    <property type="evidence" value="ECO:0007669"/>
    <property type="project" value="UniProtKB-SubCell"/>
</dbReference>
<dbReference type="Pfam" id="PF02600">
    <property type="entry name" value="DsbB"/>
    <property type="match status" value="1"/>
</dbReference>
<feature type="transmembrane region" description="Helical" evidence="8">
    <location>
        <begin position="40"/>
        <end position="58"/>
    </location>
</feature>
<dbReference type="InterPro" id="IPR023380">
    <property type="entry name" value="DsbB-like_sf"/>
</dbReference>
<dbReference type="EMBL" id="CP064946">
    <property type="protein sequence ID" value="QPH49289.1"/>
    <property type="molecule type" value="Genomic_DNA"/>
</dbReference>
<dbReference type="InterPro" id="IPR050183">
    <property type="entry name" value="DsbB"/>
</dbReference>
<evidence type="ECO:0000256" key="1">
    <source>
        <dbReference type="ARBA" id="ARBA00004651"/>
    </source>
</evidence>
<accession>A0A7S9Q3E7</accession>
<comment type="subcellular location">
    <subcellularLocation>
        <location evidence="1">Cell membrane</location>
        <topology evidence="1">Multi-pass membrane protein</topology>
    </subcellularLocation>
</comment>
<evidence type="ECO:0000256" key="5">
    <source>
        <dbReference type="ARBA" id="ARBA00022989"/>
    </source>
</evidence>
<dbReference type="Gene3D" id="1.20.1550.10">
    <property type="entry name" value="DsbB-like"/>
    <property type="match status" value="1"/>
</dbReference>
<dbReference type="SUPFAM" id="SSF158442">
    <property type="entry name" value="DsbB-like"/>
    <property type="match status" value="1"/>
</dbReference>
<dbReference type="GO" id="GO:0006457">
    <property type="term" value="P:protein folding"/>
    <property type="evidence" value="ECO:0007669"/>
    <property type="project" value="InterPro"/>
</dbReference>
<feature type="transmembrane region" description="Helical" evidence="8">
    <location>
        <begin position="70"/>
        <end position="89"/>
    </location>
</feature>
<evidence type="ECO:0000313" key="9">
    <source>
        <dbReference type="EMBL" id="QPH49289.1"/>
    </source>
</evidence>
<evidence type="ECO:0000256" key="2">
    <source>
        <dbReference type="ARBA" id="ARBA00022475"/>
    </source>
</evidence>
<keyword evidence="6 8" id="KW-0472">Membrane</keyword>
<reference evidence="9 10" key="1">
    <citation type="submission" date="2020-11" db="EMBL/GenBank/DDBJ databases">
        <title>Pseudomonas fulva producing VIM-24.</title>
        <authorList>
            <person name="Liu S."/>
        </authorList>
    </citation>
    <scope>NUCLEOTIDE SEQUENCE [LARGE SCALE GENOMIC DNA]</scope>
    <source>
        <strain evidence="9 10">ZDHY414</strain>
    </source>
</reference>
<dbReference type="PANTHER" id="PTHR36570">
    <property type="entry name" value="DISULFIDE BOND FORMATION PROTEIN B"/>
    <property type="match status" value="1"/>
</dbReference>
<sequence length="173" mass="18763">MLPARLRTFFFPTCLVAFTALVTAFKLQDALGLLPCLLCVTQRALLAGYVLVCLSAVLHGPALEGQRRYAQLALGFALGGAAVAARHVWLQGVAADDLVCPVAIHHNAGQYWNELARQLFSGAPDCNALTWSFMDLTLPEWSLMAFVLLAAFALGHLLAGRLHALLTHDLKQR</sequence>
<organism evidence="9 10">
    <name type="scientific">Pseudomonas fulva</name>
    <dbReference type="NCBI Taxonomy" id="47880"/>
    <lineage>
        <taxon>Bacteria</taxon>
        <taxon>Pseudomonadati</taxon>
        <taxon>Pseudomonadota</taxon>
        <taxon>Gammaproteobacteria</taxon>
        <taxon>Pseudomonadales</taxon>
        <taxon>Pseudomonadaceae</taxon>
        <taxon>Pseudomonas</taxon>
    </lineage>
</organism>
<keyword evidence="7" id="KW-0676">Redox-active center</keyword>
<proteinExistence type="predicted"/>